<comment type="caution">
    <text evidence="1">The sequence shown here is derived from an EMBL/GenBank/DDBJ whole genome shotgun (WGS) entry which is preliminary data.</text>
</comment>
<protein>
    <submittedName>
        <fullName evidence="1">Uncharacterized protein</fullName>
    </submittedName>
</protein>
<dbReference type="EMBL" id="JAAOAM010000204">
    <property type="protein sequence ID" value="KAF5539280.1"/>
    <property type="molecule type" value="Genomic_DNA"/>
</dbReference>
<dbReference type="Proteomes" id="UP000522262">
    <property type="component" value="Unassembled WGS sequence"/>
</dbReference>
<evidence type="ECO:0000313" key="2">
    <source>
        <dbReference type="Proteomes" id="UP000522262"/>
    </source>
</evidence>
<dbReference type="AlphaFoldDB" id="A0A8H5IL95"/>
<reference evidence="1 2" key="1">
    <citation type="submission" date="2020-05" db="EMBL/GenBank/DDBJ databases">
        <title>Identification and distribution of gene clusters putatively required for synthesis of sphingolipid metabolism inhibitors in phylogenetically diverse species of the filamentous fungus Fusarium.</title>
        <authorList>
            <person name="Kim H.-S."/>
            <person name="Busman M."/>
            <person name="Brown D.W."/>
            <person name="Divon H."/>
            <person name="Uhlig S."/>
            <person name="Proctor R.H."/>
        </authorList>
    </citation>
    <scope>NUCLEOTIDE SEQUENCE [LARGE SCALE GENOMIC DNA]</scope>
    <source>
        <strain evidence="1 2">NRRL 53147</strain>
    </source>
</reference>
<proteinExistence type="predicted"/>
<gene>
    <name evidence="1" type="ORF">FMEXI_9022</name>
</gene>
<accession>A0A8H5IL95</accession>
<name>A0A8H5IL95_9HYPO</name>
<sequence>MHQNIGLNNRQAAARAEADLAYSRVWHDGWVPSLPPTPPNKPFYNFFESALQVGHLKRDIRGSHESVNRRMNAEVYLMVKRRIRWRNYGFLWCDADGKSIGKKHIRMNQGLDLQRLKRDLVFMHNNQERRLVAQWNADVIVATLRTFFHRQWAERWGVTPLPDNRPR</sequence>
<keyword evidence="2" id="KW-1185">Reference proteome</keyword>
<evidence type="ECO:0000313" key="1">
    <source>
        <dbReference type="EMBL" id="KAF5539280.1"/>
    </source>
</evidence>
<organism evidence="1 2">
    <name type="scientific">Fusarium mexicanum</name>
    <dbReference type="NCBI Taxonomy" id="751941"/>
    <lineage>
        <taxon>Eukaryota</taxon>
        <taxon>Fungi</taxon>
        <taxon>Dikarya</taxon>
        <taxon>Ascomycota</taxon>
        <taxon>Pezizomycotina</taxon>
        <taxon>Sordariomycetes</taxon>
        <taxon>Hypocreomycetidae</taxon>
        <taxon>Hypocreales</taxon>
        <taxon>Nectriaceae</taxon>
        <taxon>Fusarium</taxon>
        <taxon>Fusarium fujikuroi species complex</taxon>
    </lineage>
</organism>